<feature type="compositionally biased region" description="Polar residues" evidence="1">
    <location>
        <begin position="134"/>
        <end position="144"/>
    </location>
</feature>
<dbReference type="GO" id="GO:0003677">
    <property type="term" value="F:DNA binding"/>
    <property type="evidence" value="ECO:0007669"/>
    <property type="project" value="InterPro"/>
</dbReference>
<dbReference type="EMBL" id="SDLO01000033">
    <property type="protein sequence ID" value="TDK84700.1"/>
    <property type="molecule type" value="Genomic_DNA"/>
</dbReference>
<accession>A0A4R5W813</accession>
<evidence type="ECO:0000313" key="2">
    <source>
        <dbReference type="EMBL" id="TDK84700.1"/>
    </source>
</evidence>
<dbReference type="RefSeq" id="WP_133428277.1">
    <property type="nucleotide sequence ID" value="NZ_SDLO01000033.1"/>
</dbReference>
<organism evidence="2 3">
    <name type="scientific">Mycolicibacterium mucogenicum</name>
    <name type="common">Mycobacterium mucogenicum</name>
    <dbReference type="NCBI Taxonomy" id="56689"/>
    <lineage>
        <taxon>Bacteria</taxon>
        <taxon>Bacillati</taxon>
        <taxon>Actinomycetota</taxon>
        <taxon>Actinomycetes</taxon>
        <taxon>Mycobacteriales</taxon>
        <taxon>Mycobacteriaceae</taxon>
        <taxon>Mycolicibacterium</taxon>
    </lineage>
</organism>
<evidence type="ECO:0000256" key="1">
    <source>
        <dbReference type="SAM" id="MobiDB-lite"/>
    </source>
</evidence>
<dbReference type="Proteomes" id="UP000294929">
    <property type="component" value="Unassembled WGS sequence"/>
</dbReference>
<dbReference type="AlphaFoldDB" id="A0A4R5W813"/>
<name>A0A4R5W813_MYCMU</name>
<sequence length="178" mass="19975">MAARKHRRMSVDVDAFTERLNRLFAVVYPPGRGPYRSVEVTEALAGRGYRLSAPYLSQLRSGVRSGPCARTVEMLAEFFGVRVEYFDTDSGYARAVDADLYWLSLVHDQSVRELTTALIAVAPSVRDQLLDSAPRTTSPDSTAVDSRYHDTDQKSPITNGGNICSRRELRRHPERNRA</sequence>
<feature type="region of interest" description="Disordered" evidence="1">
    <location>
        <begin position="130"/>
        <end position="178"/>
    </location>
</feature>
<comment type="caution">
    <text evidence="2">The sequence shown here is derived from an EMBL/GenBank/DDBJ whole genome shotgun (WGS) entry which is preliminary data.</text>
</comment>
<evidence type="ECO:0000313" key="3">
    <source>
        <dbReference type="Proteomes" id="UP000294929"/>
    </source>
</evidence>
<dbReference type="Gene3D" id="1.10.260.40">
    <property type="entry name" value="lambda repressor-like DNA-binding domains"/>
    <property type="match status" value="1"/>
</dbReference>
<dbReference type="InterPro" id="IPR010982">
    <property type="entry name" value="Lambda_DNA-bd_dom_sf"/>
</dbReference>
<protein>
    <submittedName>
        <fullName evidence="2">XRE family transcriptional regulator</fullName>
    </submittedName>
</protein>
<gene>
    <name evidence="2" type="ORF">EUA03_25070</name>
</gene>
<reference evidence="2 3" key="1">
    <citation type="submission" date="2019-01" db="EMBL/GenBank/DDBJ databases">
        <title>High-quality-draft genome sequences of five non-tuberculosis mycobacteriaceae isolated from a nosocomial environment.</title>
        <authorList>
            <person name="Tiago I."/>
            <person name="Alarico S."/>
            <person name="Pereira S.G."/>
            <person name="Coelho C."/>
            <person name="Maranha A."/>
            <person name="Empadinhas N."/>
        </authorList>
    </citation>
    <scope>NUCLEOTIDE SEQUENCE [LARGE SCALE GENOMIC DNA]</scope>
    <source>
        <strain evidence="2 3">24AIII</strain>
    </source>
</reference>
<feature type="compositionally biased region" description="Basic residues" evidence="1">
    <location>
        <begin position="168"/>
        <end position="178"/>
    </location>
</feature>
<proteinExistence type="predicted"/>